<reference evidence="4" key="1">
    <citation type="submission" date="2015-10" db="EMBL/GenBank/DDBJ databases">
        <authorList>
            <person name="Ju K.-S."/>
            <person name="Doroghazi J.R."/>
            <person name="Metcalf W.W."/>
        </authorList>
    </citation>
    <scope>NUCLEOTIDE SEQUENCE [LARGE SCALE GENOMIC DNA]</scope>
    <source>
        <strain evidence="4">NRRL 3151</strain>
    </source>
</reference>
<dbReference type="RefSeq" id="WP_062707554.1">
    <property type="nucleotide sequence ID" value="NZ_LLZG01000356.1"/>
</dbReference>
<feature type="region of interest" description="Disordered" evidence="1">
    <location>
        <begin position="1"/>
        <end position="20"/>
    </location>
</feature>
<dbReference type="Proteomes" id="UP000053923">
    <property type="component" value="Unassembled WGS sequence"/>
</dbReference>
<dbReference type="OrthoDB" id="4271790at2"/>
<keyword evidence="4" id="KW-1185">Reference proteome</keyword>
<evidence type="ECO:0000313" key="4">
    <source>
        <dbReference type="Proteomes" id="UP000053923"/>
    </source>
</evidence>
<comment type="caution">
    <text evidence="3">The sequence shown here is derived from an EMBL/GenBank/DDBJ whole genome shotgun (WGS) entry which is preliminary data.</text>
</comment>
<evidence type="ECO:0000313" key="3">
    <source>
        <dbReference type="EMBL" id="KUL27213.1"/>
    </source>
</evidence>
<feature type="domain" description="Pepco" evidence="2">
    <location>
        <begin position="33"/>
        <end position="134"/>
    </location>
</feature>
<dbReference type="Pfam" id="PF24393">
    <property type="entry name" value="Pepco"/>
    <property type="match status" value="1"/>
</dbReference>
<feature type="compositionally biased region" description="Basic and acidic residues" evidence="1">
    <location>
        <begin position="1"/>
        <end position="11"/>
    </location>
</feature>
<evidence type="ECO:0000256" key="1">
    <source>
        <dbReference type="SAM" id="MobiDB-lite"/>
    </source>
</evidence>
<accession>A0A101JI48</accession>
<dbReference type="AlphaFoldDB" id="A0A101JI48"/>
<proteinExistence type="predicted"/>
<evidence type="ECO:0000259" key="2">
    <source>
        <dbReference type="Pfam" id="PF24393"/>
    </source>
</evidence>
<name>A0A101JI48_9ACTN</name>
<dbReference type="InterPro" id="IPR056947">
    <property type="entry name" value="Pepco_dom"/>
</dbReference>
<dbReference type="EMBL" id="LLZG01000356">
    <property type="protein sequence ID" value="KUL27213.1"/>
    <property type="molecule type" value="Genomic_DNA"/>
</dbReference>
<sequence>MSEQALDRVGETEGTTEDDTVQATVDGQTLPFWVVATEEDIALAAQNSDTMGSLFSRDGDAVLRAVPLGPLRKNLADAVDALQQIFQEVADRGGPLPLAEAQLSFQVTASGGIQFVGSGGQMQGSRSLTLTFKRPA</sequence>
<organism evidence="3 4">
    <name type="scientific">Streptomyces regalis</name>
    <dbReference type="NCBI Taxonomy" id="68262"/>
    <lineage>
        <taxon>Bacteria</taxon>
        <taxon>Bacillati</taxon>
        <taxon>Actinomycetota</taxon>
        <taxon>Actinomycetes</taxon>
        <taxon>Kitasatosporales</taxon>
        <taxon>Streptomycetaceae</taxon>
        <taxon>Streptomyces</taxon>
    </lineage>
</organism>
<protein>
    <recommendedName>
        <fullName evidence="2">Pepco domain-containing protein</fullName>
    </recommendedName>
</protein>
<gene>
    <name evidence="3" type="ORF">ADL12_30575</name>
</gene>